<dbReference type="AlphaFoldDB" id="A0A9N9F191"/>
<sequence>MFMERVSELWAKYQTSPLMCNKERSFVVLRLSGVKPRYLQRAMVNQLVLIIYCYPLPTVTCVEDTIYDHCNKLSEEVLLHSWIIDLEDLDAKKLFTEIHHALDPFSSLETSTNDNIPN</sequence>
<proteinExistence type="predicted"/>
<evidence type="ECO:0000313" key="2">
    <source>
        <dbReference type="Proteomes" id="UP000789405"/>
    </source>
</evidence>
<accession>A0A9N9F191</accession>
<organism evidence="1 2">
    <name type="scientific">Dentiscutata erythropus</name>
    <dbReference type="NCBI Taxonomy" id="1348616"/>
    <lineage>
        <taxon>Eukaryota</taxon>
        <taxon>Fungi</taxon>
        <taxon>Fungi incertae sedis</taxon>
        <taxon>Mucoromycota</taxon>
        <taxon>Glomeromycotina</taxon>
        <taxon>Glomeromycetes</taxon>
        <taxon>Diversisporales</taxon>
        <taxon>Gigasporaceae</taxon>
        <taxon>Dentiscutata</taxon>
    </lineage>
</organism>
<dbReference type="OrthoDB" id="2433813at2759"/>
<keyword evidence="2" id="KW-1185">Reference proteome</keyword>
<comment type="caution">
    <text evidence="1">The sequence shown here is derived from an EMBL/GenBank/DDBJ whole genome shotgun (WGS) entry which is preliminary data.</text>
</comment>
<evidence type="ECO:0000313" key="1">
    <source>
        <dbReference type="EMBL" id="CAG8501351.1"/>
    </source>
</evidence>
<gene>
    <name evidence="1" type="ORF">DERYTH_LOCUS2917</name>
</gene>
<reference evidence="1" key="1">
    <citation type="submission" date="2021-06" db="EMBL/GenBank/DDBJ databases">
        <authorList>
            <person name="Kallberg Y."/>
            <person name="Tangrot J."/>
            <person name="Rosling A."/>
        </authorList>
    </citation>
    <scope>NUCLEOTIDE SEQUENCE</scope>
    <source>
        <strain evidence="1">MA453B</strain>
    </source>
</reference>
<name>A0A9N9F191_9GLOM</name>
<protein>
    <submittedName>
        <fullName evidence="1">3726_t:CDS:1</fullName>
    </submittedName>
</protein>
<dbReference type="EMBL" id="CAJVPY010000972">
    <property type="protein sequence ID" value="CAG8501351.1"/>
    <property type="molecule type" value="Genomic_DNA"/>
</dbReference>
<dbReference type="Proteomes" id="UP000789405">
    <property type="component" value="Unassembled WGS sequence"/>
</dbReference>